<accession>A0A1G4IDS8</accession>
<dbReference type="GeneID" id="92375724"/>
<dbReference type="AlphaFoldDB" id="A0A1G4IDS8"/>
<dbReference type="RefSeq" id="XP_067081066.1">
    <property type="nucleotide sequence ID" value="XM_067224965.1"/>
</dbReference>
<comment type="caution">
    <text evidence="1">The sequence shown here is derived from an EMBL/GenBank/DDBJ whole genome shotgun (WGS) entry which is preliminary data.</text>
</comment>
<dbReference type="InterPro" id="IPR004127">
    <property type="entry name" value="Prefoldin_subunit_alpha"/>
</dbReference>
<gene>
    <name evidence="1" type="ORF">TEOVI_000178400</name>
</gene>
<dbReference type="VEuPathDB" id="TriTrypDB:TEOVI_000178400"/>
<proteinExistence type="predicted"/>
<evidence type="ECO:0000313" key="2">
    <source>
        <dbReference type="Proteomes" id="UP000195570"/>
    </source>
</evidence>
<sequence length="213" mass="23598">MSGVSRGESDPSHAPADAAMGSMLRLEHFLDAVLRQSLARVLAQRDEVYNMASNCCQLRSLFDEMQSLSSTHSFIRRDEGSSTALTVSAAVAAGEGKQSVGNATVVRGAGSTSGDVSVQQRNHIMVDLGNHFFVQCTVTDASRMWVNLGCGVVLPMFRDEALVFLQRRERLLRERAARLSKEALRIKYRMRLVMEAITRLYDRTTGRKATWKG</sequence>
<protein>
    <submittedName>
        <fullName evidence="1">Prefoldin subunit, putative</fullName>
    </submittedName>
</protein>
<reference evidence="1" key="1">
    <citation type="submission" date="2016-09" db="EMBL/GenBank/DDBJ databases">
        <authorList>
            <person name="Hebert L."/>
            <person name="Moumen B."/>
        </authorList>
    </citation>
    <scope>NUCLEOTIDE SEQUENCE [LARGE SCALE GENOMIC DNA]</scope>
    <source>
        <strain evidence="1">OVI</strain>
    </source>
</reference>
<dbReference type="GO" id="GO:0016592">
    <property type="term" value="C:mediator complex"/>
    <property type="evidence" value="ECO:0007669"/>
    <property type="project" value="TreeGrafter"/>
</dbReference>
<organism evidence="1 2">
    <name type="scientific">Trypanosoma equiperdum</name>
    <dbReference type="NCBI Taxonomy" id="5694"/>
    <lineage>
        <taxon>Eukaryota</taxon>
        <taxon>Discoba</taxon>
        <taxon>Euglenozoa</taxon>
        <taxon>Kinetoplastea</taxon>
        <taxon>Metakinetoplastina</taxon>
        <taxon>Trypanosomatida</taxon>
        <taxon>Trypanosomatidae</taxon>
        <taxon>Trypanosoma</taxon>
    </lineage>
</organism>
<dbReference type="Pfam" id="PF02996">
    <property type="entry name" value="Prefoldin"/>
    <property type="match status" value="1"/>
</dbReference>
<dbReference type="Proteomes" id="UP000195570">
    <property type="component" value="Unassembled WGS sequence"/>
</dbReference>
<evidence type="ECO:0000313" key="1">
    <source>
        <dbReference type="EMBL" id="SCU70211.1"/>
    </source>
</evidence>
<dbReference type="EMBL" id="CZPT02001382">
    <property type="protein sequence ID" value="SCU70211.1"/>
    <property type="molecule type" value="Genomic_DNA"/>
</dbReference>
<dbReference type="GO" id="GO:0003712">
    <property type="term" value="F:transcription coregulator activity"/>
    <property type="evidence" value="ECO:0007669"/>
    <property type="project" value="TreeGrafter"/>
</dbReference>
<dbReference type="PANTHER" id="PTHR13345:SF9">
    <property type="entry name" value="PROTEIN UXT"/>
    <property type="match status" value="1"/>
</dbReference>
<dbReference type="SUPFAM" id="SSF46579">
    <property type="entry name" value="Prefoldin"/>
    <property type="match status" value="1"/>
</dbReference>
<dbReference type="GO" id="GO:0045944">
    <property type="term" value="P:positive regulation of transcription by RNA polymerase II"/>
    <property type="evidence" value="ECO:0007669"/>
    <property type="project" value="TreeGrafter"/>
</dbReference>
<dbReference type="FunFam" id="1.10.287.370:FF:000044">
    <property type="entry name" value="Prefoldin subunit, putative"/>
    <property type="match status" value="1"/>
</dbReference>
<dbReference type="InterPro" id="IPR009053">
    <property type="entry name" value="Prefoldin"/>
</dbReference>
<dbReference type="Gene3D" id="1.10.287.370">
    <property type="match status" value="1"/>
</dbReference>
<name>A0A1G4IDS8_TRYEQ</name>
<keyword evidence="2" id="KW-1185">Reference proteome</keyword>
<dbReference type="CDD" id="cd23158">
    <property type="entry name" value="Prefoldin_UXT"/>
    <property type="match status" value="1"/>
</dbReference>
<dbReference type="PANTHER" id="PTHR13345">
    <property type="entry name" value="MEDIATOR OF RNA POLYMERASE II TRANSCRIPTION SUBUNIT 10"/>
    <property type="match status" value="1"/>
</dbReference>